<keyword evidence="2" id="KW-1185">Reference proteome</keyword>
<sequence>MNELTQRERLWANLNQVDVTNTFPWILCGYFYNVLSSEDRMGSPMSPSEFEGFQASEKVDIIQRHIQDDLMNQMLFDQAKMLLLEIEKWIMVEEQVQRQKPRATWVECGDANSKYFYAQWKHRCNHNVISSIYIESNIKLTNPREIEAEFIGVFT</sequence>
<accession>A0AAN8TUU1</accession>
<evidence type="ECO:0000313" key="2">
    <source>
        <dbReference type="Proteomes" id="UP001371456"/>
    </source>
</evidence>
<dbReference type="AlphaFoldDB" id="A0AAN8TUU1"/>
<dbReference type="Proteomes" id="UP001371456">
    <property type="component" value="Unassembled WGS sequence"/>
</dbReference>
<gene>
    <name evidence="1" type="ORF">RDI58_010653</name>
</gene>
<name>A0AAN8TUU1_SOLBU</name>
<evidence type="ECO:0000313" key="1">
    <source>
        <dbReference type="EMBL" id="KAK6791572.1"/>
    </source>
</evidence>
<reference evidence="1 2" key="1">
    <citation type="submission" date="2024-02" db="EMBL/GenBank/DDBJ databases">
        <title>de novo genome assembly of Solanum bulbocastanum strain 11H21.</title>
        <authorList>
            <person name="Hosaka A.J."/>
        </authorList>
    </citation>
    <scope>NUCLEOTIDE SEQUENCE [LARGE SCALE GENOMIC DNA]</scope>
    <source>
        <tissue evidence="1">Young leaves</tissue>
    </source>
</reference>
<organism evidence="1 2">
    <name type="scientific">Solanum bulbocastanum</name>
    <name type="common">Wild potato</name>
    <dbReference type="NCBI Taxonomy" id="147425"/>
    <lineage>
        <taxon>Eukaryota</taxon>
        <taxon>Viridiplantae</taxon>
        <taxon>Streptophyta</taxon>
        <taxon>Embryophyta</taxon>
        <taxon>Tracheophyta</taxon>
        <taxon>Spermatophyta</taxon>
        <taxon>Magnoliopsida</taxon>
        <taxon>eudicotyledons</taxon>
        <taxon>Gunneridae</taxon>
        <taxon>Pentapetalae</taxon>
        <taxon>asterids</taxon>
        <taxon>lamiids</taxon>
        <taxon>Solanales</taxon>
        <taxon>Solanaceae</taxon>
        <taxon>Solanoideae</taxon>
        <taxon>Solaneae</taxon>
        <taxon>Solanum</taxon>
    </lineage>
</organism>
<evidence type="ECO:0008006" key="3">
    <source>
        <dbReference type="Google" id="ProtNLM"/>
    </source>
</evidence>
<proteinExistence type="predicted"/>
<protein>
    <recommendedName>
        <fullName evidence="3">RNA-directed DNA polymerase (Reverse transcriptase)</fullName>
    </recommendedName>
</protein>
<comment type="caution">
    <text evidence="1">The sequence shown here is derived from an EMBL/GenBank/DDBJ whole genome shotgun (WGS) entry which is preliminary data.</text>
</comment>
<dbReference type="EMBL" id="JBANQN010000004">
    <property type="protein sequence ID" value="KAK6791572.1"/>
    <property type="molecule type" value="Genomic_DNA"/>
</dbReference>